<dbReference type="Pfam" id="PF00139">
    <property type="entry name" value="Lectin_legB"/>
    <property type="match status" value="1"/>
</dbReference>
<evidence type="ECO:0000256" key="9">
    <source>
        <dbReference type="ARBA" id="ARBA00022729"/>
    </source>
</evidence>
<evidence type="ECO:0000256" key="6">
    <source>
        <dbReference type="ARBA" id="ARBA00022527"/>
    </source>
</evidence>
<feature type="chain" id="PRO_5044766046" description="non-specific serine/threonine protein kinase" evidence="22">
    <location>
        <begin position="26"/>
        <end position="768"/>
    </location>
</feature>
<keyword evidence="11 19" id="KW-0547">Nucleotide-binding</keyword>
<dbReference type="InterPro" id="IPR011009">
    <property type="entry name" value="Kinase-like_dom_sf"/>
</dbReference>
<comment type="caution">
    <text evidence="24">The sequence shown here is derived from an EMBL/GenBank/DDBJ whole genome shotgun (WGS) entry which is preliminary data.</text>
</comment>
<gene>
    <name evidence="24" type="ORF">R1sor_015809</name>
</gene>
<dbReference type="EMBL" id="JBJQOH010000004">
    <property type="protein sequence ID" value="KAL3689500.1"/>
    <property type="molecule type" value="Genomic_DNA"/>
</dbReference>
<evidence type="ECO:0000256" key="18">
    <source>
        <dbReference type="ARBA" id="ARBA00048679"/>
    </source>
</evidence>
<evidence type="ECO:0000256" key="1">
    <source>
        <dbReference type="ARBA" id="ARBA00004251"/>
    </source>
</evidence>
<dbReference type="EC" id="2.7.11.1" evidence="4"/>
<organism evidence="24 25">
    <name type="scientific">Riccia sorocarpa</name>
    <dbReference type="NCBI Taxonomy" id="122646"/>
    <lineage>
        <taxon>Eukaryota</taxon>
        <taxon>Viridiplantae</taxon>
        <taxon>Streptophyta</taxon>
        <taxon>Embryophyta</taxon>
        <taxon>Marchantiophyta</taxon>
        <taxon>Marchantiopsida</taxon>
        <taxon>Marchantiidae</taxon>
        <taxon>Marchantiales</taxon>
        <taxon>Ricciaceae</taxon>
        <taxon>Riccia</taxon>
    </lineage>
</organism>
<feature type="compositionally biased region" description="Low complexity" evidence="20">
    <location>
        <begin position="276"/>
        <end position="292"/>
    </location>
</feature>
<dbReference type="InterPro" id="IPR001220">
    <property type="entry name" value="Legume_lectin_dom"/>
</dbReference>
<evidence type="ECO:0000256" key="13">
    <source>
        <dbReference type="ARBA" id="ARBA00022840"/>
    </source>
</evidence>
<dbReference type="SUPFAM" id="SSF56112">
    <property type="entry name" value="Protein kinase-like (PK-like)"/>
    <property type="match status" value="1"/>
</dbReference>
<keyword evidence="16" id="KW-0325">Glycoprotein</keyword>
<dbReference type="GO" id="GO:0005886">
    <property type="term" value="C:plasma membrane"/>
    <property type="evidence" value="ECO:0007669"/>
    <property type="project" value="UniProtKB-SubCell"/>
</dbReference>
<keyword evidence="7" id="KW-0808">Transferase</keyword>
<dbReference type="SUPFAM" id="SSF49899">
    <property type="entry name" value="Concanavalin A-like lectins/glucanases"/>
    <property type="match status" value="1"/>
</dbReference>
<dbReference type="Pfam" id="PF07714">
    <property type="entry name" value="PK_Tyr_Ser-Thr"/>
    <property type="match status" value="1"/>
</dbReference>
<dbReference type="Gene3D" id="2.60.120.200">
    <property type="match status" value="1"/>
</dbReference>
<evidence type="ECO:0000256" key="3">
    <source>
        <dbReference type="ARBA" id="ARBA00010217"/>
    </source>
</evidence>
<keyword evidence="25" id="KW-1185">Reference proteome</keyword>
<dbReference type="InterPro" id="IPR008271">
    <property type="entry name" value="Ser/Thr_kinase_AS"/>
</dbReference>
<comment type="catalytic activity">
    <reaction evidence="17">
        <text>L-threonyl-[protein] + ATP = O-phospho-L-threonyl-[protein] + ADP + H(+)</text>
        <dbReference type="Rhea" id="RHEA:46608"/>
        <dbReference type="Rhea" id="RHEA-COMP:11060"/>
        <dbReference type="Rhea" id="RHEA-COMP:11605"/>
        <dbReference type="ChEBI" id="CHEBI:15378"/>
        <dbReference type="ChEBI" id="CHEBI:30013"/>
        <dbReference type="ChEBI" id="CHEBI:30616"/>
        <dbReference type="ChEBI" id="CHEBI:61977"/>
        <dbReference type="ChEBI" id="CHEBI:456216"/>
        <dbReference type="EC" id="2.7.11.1"/>
    </reaction>
</comment>
<comment type="subcellular location">
    <subcellularLocation>
        <location evidence="1">Cell membrane</location>
        <topology evidence="1">Single-pass type I membrane protein</topology>
    </subcellularLocation>
</comment>
<dbReference type="Gene3D" id="3.30.200.20">
    <property type="entry name" value="Phosphorylase Kinase, domain 1"/>
    <property type="match status" value="1"/>
</dbReference>
<feature type="signal peptide" evidence="22">
    <location>
        <begin position="1"/>
        <end position="25"/>
    </location>
</feature>
<dbReference type="FunFam" id="1.10.510.10:FF:000108">
    <property type="entry name" value="L-type lectin-domain containing receptor kinase S.4"/>
    <property type="match status" value="1"/>
</dbReference>
<keyword evidence="13 19" id="KW-0067">ATP-binding</keyword>
<evidence type="ECO:0000256" key="12">
    <source>
        <dbReference type="ARBA" id="ARBA00022777"/>
    </source>
</evidence>
<comment type="catalytic activity">
    <reaction evidence="18">
        <text>L-seryl-[protein] + ATP = O-phospho-L-seryl-[protein] + ADP + H(+)</text>
        <dbReference type="Rhea" id="RHEA:17989"/>
        <dbReference type="Rhea" id="RHEA-COMP:9863"/>
        <dbReference type="Rhea" id="RHEA-COMP:11604"/>
        <dbReference type="ChEBI" id="CHEBI:15378"/>
        <dbReference type="ChEBI" id="CHEBI:29999"/>
        <dbReference type="ChEBI" id="CHEBI:30616"/>
        <dbReference type="ChEBI" id="CHEBI:83421"/>
        <dbReference type="ChEBI" id="CHEBI:456216"/>
        <dbReference type="EC" id="2.7.11.1"/>
    </reaction>
</comment>
<name>A0ABD3HGN2_9MARC</name>
<dbReference type="GO" id="GO:0005524">
    <property type="term" value="F:ATP binding"/>
    <property type="evidence" value="ECO:0007669"/>
    <property type="project" value="UniProtKB-UniRule"/>
</dbReference>
<dbReference type="PANTHER" id="PTHR27007">
    <property type="match status" value="1"/>
</dbReference>
<dbReference type="PROSITE" id="PS50011">
    <property type="entry name" value="PROTEIN_KINASE_DOM"/>
    <property type="match status" value="1"/>
</dbReference>
<dbReference type="CDD" id="cd06899">
    <property type="entry name" value="lectin_legume_LecRK_Arcelin_ConA"/>
    <property type="match status" value="1"/>
</dbReference>
<dbReference type="Gene3D" id="1.10.510.10">
    <property type="entry name" value="Transferase(Phosphotransferase) domain 1"/>
    <property type="match status" value="1"/>
</dbReference>
<dbReference type="GO" id="GO:0051707">
    <property type="term" value="P:response to other organism"/>
    <property type="evidence" value="ECO:0007669"/>
    <property type="project" value="UniProtKB-ARBA"/>
</dbReference>
<keyword evidence="14 21" id="KW-1133">Transmembrane helix</keyword>
<dbReference type="InterPro" id="IPR017441">
    <property type="entry name" value="Protein_kinase_ATP_BS"/>
</dbReference>
<evidence type="ECO:0000256" key="21">
    <source>
        <dbReference type="SAM" id="Phobius"/>
    </source>
</evidence>
<evidence type="ECO:0000256" key="16">
    <source>
        <dbReference type="ARBA" id="ARBA00023180"/>
    </source>
</evidence>
<evidence type="ECO:0000256" key="11">
    <source>
        <dbReference type="ARBA" id="ARBA00022741"/>
    </source>
</evidence>
<reference evidence="24 25" key="1">
    <citation type="submission" date="2024-09" db="EMBL/GenBank/DDBJ databases">
        <title>Chromosome-scale assembly of Riccia sorocarpa.</title>
        <authorList>
            <person name="Paukszto L."/>
        </authorList>
    </citation>
    <scope>NUCLEOTIDE SEQUENCE [LARGE SCALE GENOMIC DNA]</scope>
    <source>
        <strain evidence="24">LP-2024</strain>
        <tissue evidence="24">Aerial parts of the thallus</tissue>
    </source>
</reference>
<dbReference type="GO" id="GO:0004674">
    <property type="term" value="F:protein serine/threonine kinase activity"/>
    <property type="evidence" value="ECO:0007669"/>
    <property type="project" value="UniProtKB-KW"/>
</dbReference>
<keyword evidence="15 21" id="KW-0472">Membrane</keyword>
<proteinExistence type="inferred from homology"/>
<evidence type="ECO:0000256" key="10">
    <source>
        <dbReference type="ARBA" id="ARBA00022734"/>
    </source>
</evidence>
<dbReference type="SMART" id="SM00220">
    <property type="entry name" value="S_TKc"/>
    <property type="match status" value="1"/>
</dbReference>
<dbReference type="CDD" id="cd14066">
    <property type="entry name" value="STKc_IRAK"/>
    <property type="match status" value="1"/>
</dbReference>
<evidence type="ECO:0000256" key="4">
    <source>
        <dbReference type="ARBA" id="ARBA00012513"/>
    </source>
</evidence>
<dbReference type="GO" id="GO:0030246">
    <property type="term" value="F:carbohydrate binding"/>
    <property type="evidence" value="ECO:0007669"/>
    <property type="project" value="UniProtKB-KW"/>
</dbReference>
<keyword evidence="10" id="KW-0430">Lectin</keyword>
<feature type="region of interest" description="Disordered" evidence="20">
    <location>
        <begin position="268"/>
        <end position="292"/>
    </location>
</feature>
<dbReference type="AlphaFoldDB" id="A0ABD3HGN2"/>
<dbReference type="InterPro" id="IPR050528">
    <property type="entry name" value="L-type_Lectin-RKs"/>
</dbReference>
<keyword evidence="9 22" id="KW-0732">Signal</keyword>
<evidence type="ECO:0000256" key="14">
    <source>
        <dbReference type="ARBA" id="ARBA00022989"/>
    </source>
</evidence>
<dbReference type="InterPro" id="IPR013320">
    <property type="entry name" value="ConA-like_dom_sf"/>
</dbReference>
<dbReference type="PROSITE" id="PS00107">
    <property type="entry name" value="PROTEIN_KINASE_ATP"/>
    <property type="match status" value="1"/>
</dbReference>
<evidence type="ECO:0000256" key="2">
    <source>
        <dbReference type="ARBA" id="ARBA00008536"/>
    </source>
</evidence>
<evidence type="ECO:0000256" key="17">
    <source>
        <dbReference type="ARBA" id="ARBA00047899"/>
    </source>
</evidence>
<dbReference type="GO" id="GO:0006952">
    <property type="term" value="P:defense response"/>
    <property type="evidence" value="ECO:0007669"/>
    <property type="project" value="UniProtKB-ARBA"/>
</dbReference>
<feature type="domain" description="Protein kinase" evidence="23">
    <location>
        <begin position="371"/>
        <end position="667"/>
    </location>
</feature>
<evidence type="ECO:0000256" key="7">
    <source>
        <dbReference type="ARBA" id="ARBA00022679"/>
    </source>
</evidence>
<evidence type="ECO:0000259" key="23">
    <source>
        <dbReference type="PROSITE" id="PS50011"/>
    </source>
</evidence>
<comment type="similarity">
    <text evidence="3">In the C-terminal section; belongs to the protein kinase superfamily. Ser/Thr protein kinase family.</text>
</comment>
<keyword evidence="8 21" id="KW-0812">Transmembrane</keyword>
<evidence type="ECO:0000256" key="22">
    <source>
        <dbReference type="SAM" id="SignalP"/>
    </source>
</evidence>
<evidence type="ECO:0000256" key="8">
    <source>
        <dbReference type="ARBA" id="ARBA00022692"/>
    </source>
</evidence>
<dbReference type="Proteomes" id="UP001633002">
    <property type="component" value="Unassembled WGS sequence"/>
</dbReference>
<keyword evidence="12" id="KW-0418">Kinase</keyword>
<comment type="similarity">
    <text evidence="2">In the N-terminal section; belongs to the leguminous lectin family.</text>
</comment>
<dbReference type="InterPro" id="IPR000719">
    <property type="entry name" value="Prot_kinase_dom"/>
</dbReference>
<keyword evidence="6" id="KW-0723">Serine/threonine-protein kinase</keyword>
<feature type="binding site" evidence="19">
    <location>
        <position position="405"/>
    </location>
    <ligand>
        <name>ATP</name>
        <dbReference type="ChEBI" id="CHEBI:30616"/>
    </ligand>
</feature>
<evidence type="ECO:0000256" key="20">
    <source>
        <dbReference type="SAM" id="MobiDB-lite"/>
    </source>
</evidence>
<dbReference type="PROSITE" id="PS00108">
    <property type="entry name" value="PROTEIN_KINASE_ST"/>
    <property type="match status" value="1"/>
</dbReference>
<evidence type="ECO:0000313" key="25">
    <source>
        <dbReference type="Proteomes" id="UP001633002"/>
    </source>
</evidence>
<evidence type="ECO:0000256" key="5">
    <source>
        <dbReference type="ARBA" id="ARBA00022475"/>
    </source>
</evidence>
<evidence type="ECO:0000313" key="24">
    <source>
        <dbReference type="EMBL" id="KAL3689500.1"/>
    </source>
</evidence>
<dbReference type="InterPro" id="IPR019825">
    <property type="entry name" value="Lectin_legB_Mn/Ca_BS"/>
</dbReference>
<dbReference type="InterPro" id="IPR001245">
    <property type="entry name" value="Ser-Thr/Tyr_kinase_cat_dom"/>
</dbReference>
<keyword evidence="5" id="KW-1003">Cell membrane</keyword>
<evidence type="ECO:0000256" key="19">
    <source>
        <dbReference type="PROSITE-ProRule" id="PRU10141"/>
    </source>
</evidence>
<dbReference type="PROSITE" id="PS00307">
    <property type="entry name" value="LECTIN_LEGUME_BETA"/>
    <property type="match status" value="1"/>
</dbReference>
<evidence type="ECO:0000256" key="15">
    <source>
        <dbReference type="ARBA" id="ARBA00023136"/>
    </source>
</evidence>
<sequence length="768" mass="84169">MNAPVVVALCLAFLCIISSSPFVGGQIPVSTFSIDSQFSCAGTGANLMCSRNATTTADGLLKLTPEPLTYSYGVALYKDPVQVLNHSSNQAASLNINFSFKIEKVGDVPGDGLAFVMFSNGSWVGGYGLSLAAFEQTTGFAGPGVQTLAVEFDTFGNSDFDDDSNHVGIDITSVKSEVAKFVGFPLVGNTIHAWIEYHPESLLLEVRVNDRLQRPDKAIISYSRNLLDVFDVDNVWVGFSAANGARYSFYTVYNLNFQAASPRSPASFQVPQGVNSTGSESQTQKSGSSSSRSGLIAGVTVGVVGILVGGCSLLFCAIRLRKREEDTMLLSAVDGSTGARAIHGVGRELLMAGLSVENFSYAQLCAATEDFSDSLKLGAGGFGSVYRGSIPIERSNSSLLVAVKKVSSDSKQGEREFVAEVSTIGMLRHRNIVQLLGWCSESEGNYLLAHEYMPNRSLDRYLYPRTITEEEGGKFFLTWKQRMKILRGIAAALHYLHEGWRQQVIHRDVKSSNVMLDDDLNAMLGDFGLARMSDHFKNPATTSVAGTYGFIAPEVSYTGKYTVKSDVFSFGAVCLEVVCGRRVYDDSYPVDETLLVDFVWRKLSEDQLLSVVDRRLEGEFEIDHEEVQAVLLLGLLCSHPKPDERPTMQGVMEILAGSVELPVHVFPKTKPEGGHYAYPYQNKERRLFLSDVGEESFPMRMDFQSNQYNSGLSSISKQSSSTEQRSQTPFAEHIFSFTKVRHSSEEFKSQAADVAAYLISHIDYQILV</sequence>
<feature type="transmembrane region" description="Helical" evidence="21">
    <location>
        <begin position="295"/>
        <end position="318"/>
    </location>
</feature>
<protein>
    <recommendedName>
        <fullName evidence="4">non-specific serine/threonine protein kinase</fullName>
        <ecNumber evidence="4">2.7.11.1</ecNumber>
    </recommendedName>
</protein>
<accession>A0ABD3HGN2</accession>